<evidence type="ECO:0000313" key="1">
    <source>
        <dbReference type="EMBL" id="KAF1960943.1"/>
    </source>
</evidence>
<gene>
    <name evidence="1" type="ORF">CC80DRAFT_489175</name>
</gene>
<organism evidence="1 2">
    <name type="scientific">Byssothecium circinans</name>
    <dbReference type="NCBI Taxonomy" id="147558"/>
    <lineage>
        <taxon>Eukaryota</taxon>
        <taxon>Fungi</taxon>
        <taxon>Dikarya</taxon>
        <taxon>Ascomycota</taxon>
        <taxon>Pezizomycotina</taxon>
        <taxon>Dothideomycetes</taxon>
        <taxon>Pleosporomycetidae</taxon>
        <taxon>Pleosporales</taxon>
        <taxon>Massarineae</taxon>
        <taxon>Massarinaceae</taxon>
        <taxon>Byssothecium</taxon>
    </lineage>
</organism>
<sequence>MKCGFYVSLVGSAGKPHLTSPCSLHRTTPHRTAPHRISSTTVLPDASCSMLGVFVVQTSACGVQSAE</sequence>
<accession>A0A6A5U730</accession>
<reference evidence="1" key="1">
    <citation type="journal article" date="2020" name="Stud. Mycol.">
        <title>101 Dothideomycetes genomes: a test case for predicting lifestyles and emergence of pathogens.</title>
        <authorList>
            <person name="Haridas S."/>
            <person name="Albert R."/>
            <person name="Binder M."/>
            <person name="Bloem J."/>
            <person name="Labutti K."/>
            <person name="Salamov A."/>
            <person name="Andreopoulos B."/>
            <person name="Baker S."/>
            <person name="Barry K."/>
            <person name="Bills G."/>
            <person name="Bluhm B."/>
            <person name="Cannon C."/>
            <person name="Castanera R."/>
            <person name="Culley D."/>
            <person name="Daum C."/>
            <person name="Ezra D."/>
            <person name="Gonzalez J."/>
            <person name="Henrissat B."/>
            <person name="Kuo A."/>
            <person name="Liang C."/>
            <person name="Lipzen A."/>
            <person name="Lutzoni F."/>
            <person name="Magnuson J."/>
            <person name="Mondo S."/>
            <person name="Nolan M."/>
            <person name="Ohm R."/>
            <person name="Pangilinan J."/>
            <person name="Park H.-J."/>
            <person name="Ramirez L."/>
            <person name="Alfaro M."/>
            <person name="Sun H."/>
            <person name="Tritt A."/>
            <person name="Yoshinaga Y."/>
            <person name="Zwiers L.-H."/>
            <person name="Turgeon B."/>
            <person name="Goodwin S."/>
            <person name="Spatafora J."/>
            <person name="Crous P."/>
            <person name="Grigoriev I."/>
        </authorList>
    </citation>
    <scope>NUCLEOTIDE SEQUENCE</scope>
    <source>
        <strain evidence="1">CBS 675.92</strain>
    </source>
</reference>
<dbReference type="EMBL" id="ML976982">
    <property type="protein sequence ID" value="KAF1960943.1"/>
    <property type="molecule type" value="Genomic_DNA"/>
</dbReference>
<dbReference type="AlphaFoldDB" id="A0A6A5U730"/>
<proteinExistence type="predicted"/>
<protein>
    <submittedName>
        <fullName evidence="1">Uncharacterized protein</fullName>
    </submittedName>
</protein>
<keyword evidence="2" id="KW-1185">Reference proteome</keyword>
<dbReference type="Proteomes" id="UP000800035">
    <property type="component" value="Unassembled WGS sequence"/>
</dbReference>
<name>A0A6A5U730_9PLEO</name>
<evidence type="ECO:0000313" key="2">
    <source>
        <dbReference type="Proteomes" id="UP000800035"/>
    </source>
</evidence>